<name>A0A1X7ANS3_9GAMM</name>
<dbReference type="AlphaFoldDB" id="A0A1X7ANS3"/>
<proteinExistence type="predicted"/>
<dbReference type="InterPro" id="IPR050712">
    <property type="entry name" value="NAD(P)H-dep_reductase"/>
</dbReference>
<evidence type="ECO:0000256" key="1">
    <source>
        <dbReference type="ARBA" id="ARBA00022643"/>
    </source>
</evidence>
<dbReference type="GO" id="GO:0016491">
    <property type="term" value="F:oxidoreductase activity"/>
    <property type="evidence" value="ECO:0007669"/>
    <property type="project" value="UniProtKB-KW"/>
</dbReference>
<dbReference type="OrthoDB" id="5563352at2"/>
<dbReference type="EMBL" id="FWPT01000009">
    <property type="protein sequence ID" value="SMA49954.1"/>
    <property type="molecule type" value="Genomic_DNA"/>
</dbReference>
<accession>A0A1X7ANS3</accession>
<dbReference type="GO" id="GO:0010181">
    <property type="term" value="F:FMN binding"/>
    <property type="evidence" value="ECO:0007669"/>
    <property type="project" value="TreeGrafter"/>
</dbReference>
<dbReference type="InterPro" id="IPR029039">
    <property type="entry name" value="Flavoprotein-like_sf"/>
</dbReference>
<keyword evidence="3" id="KW-0560">Oxidoreductase</keyword>
<organism evidence="3 4">
    <name type="scientific">Parendozoicomonas haliclonae</name>
    <dbReference type="NCBI Taxonomy" id="1960125"/>
    <lineage>
        <taxon>Bacteria</taxon>
        <taxon>Pseudomonadati</taxon>
        <taxon>Pseudomonadota</taxon>
        <taxon>Gammaproteobacteria</taxon>
        <taxon>Oceanospirillales</taxon>
        <taxon>Endozoicomonadaceae</taxon>
        <taxon>Parendozoicomonas</taxon>
    </lineage>
</organism>
<dbReference type="PANTHER" id="PTHR30543">
    <property type="entry name" value="CHROMATE REDUCTASE"/>
    <property type="match status" value="1"/>
</dbReference>
<dbReference type="RefSeq" id="WP_087112396.1">
    <property type="nucleotide sequence ID" value="NZ_CBCSCN010000011.1"/>
</dbReference>
<evidence type="ECO:0000313" key="4">
    <source>
        <dbReference type="Proteomes" id="UP000196573"/>
    </source>
</evidence>
<protein>
    <submittedName>
        <fullName evidence="3">FMN-dependent NADPH-azoreductase</fullName>
        <ecNumber evidence="3">1.7.-.-</ecNumber>
    </submittedName>
</protein>
<dbReference type="Pfam" id="PF03358">
    <property type="entry name" value="FMN_red"/>
    <property type="match status" value="1"/>
</dbReference>
<keyword evidence="1" id="KW-0288">FMN</keyword>
<reference evidence="3 4" key="1">
    <citation type="submission" date="2017-03" db="EMBL/GenBank/DDBJ databases">
        <authorList>
            <person name="Afonso C.L."/>
            <person name="Miller P.J."/>
            <person name="Scott M.A."/>
            <person name="Spackman E."/>
            <person name="Goraichik I."/>
            <person name="Dimitrov K.M."/>
            <person name="Suarez D.L."/>
            <person name="Swayne D.E."/>
        </authorList>
    </citation>
    <scope>NUCLEOTIDE SEQUENCE [LARGE SCALE GENOMIC DNA]</scope>
    <source>
        <strain evidence="3">SB41UT1</strain>
    </source>
</reference>
<gene>
    <name evidence="3" type="primary">azr</name>
    <name evidence="3" type="ORF">EHSB41UT_03745</name>
</gene>
<dbReference type="PANTHER" id="PTHR30543:SF31">
    <property type="entry name" value="NADPH-DEPENDENT AZOREDUCTASE AZR"/>
    <property type="match status" value="1"/>
</dbReference>
<keyword evidence="4" id="KW-1185">Reference proteome</keyword>
<dbReference type="Gene3D" id="3.40.50.360">
    <property type="match status" value="1"/>
</dbReference>
<keyword evidence="1" id="KW-0285">Flavoprotein</keyword>
<dbReference type="GO" id="GO:0005829">
    <property type="term" value="C:cytosol"/>
    <property type="evidence" value="ECO:0007669"/>
    <property type="project" value="TreeGrafter"/>
</dbReference>
<dbReference type="SUPFAM" id="SSF52218">
    <property type="entry name" value="Flavoproteins"/>
    <property type="match status" value="1"/>
</dbReference>
<dbReference type="InterPro" id="IPR005025">
    <property type="entry name" value="FMN_Rdtase-like_dom"/>
</dbReference>
<sequence>MNVAIISCSSRANSQSARISEHLNQHYFSGQARILDLHTLDLPIWNGTGFKDPRVLEARETLAAADAFIFVVPEWNGMAPAAAKNLLLWCNSQQLGHKPSLLVAISAGQGGAFVIDEMRSSGYKNARLLYLPEHLILRDVEQLWLAQPEPAQEKSNAYLAGRTAYCIEMLKSYTLALSPVRPALMAGLEEHPNGMS</sequence>
<evidence type="ECO:0000313" key="3">
    <source>
        <dbReference type="EMBL" id="SMA49954.1"/>
    </source>
</evidence>
<dbReference type="EC" id="1.7.-.-" evidence="3"/>
<feature type="domain" description="NADPH-dependent FMN reductase-like" evidence="2">
    <location>
        <begin position="1"/>
        <end position="133"/>
    </location>
</feature>
<evidence type="ECO:0000259" key="2">
    <source>
        <dbReference type="Pfam" id="PF03358"/>
    </source>
</evidence>
<dbReference type="Proteomes" id="UP000196573">
    <property type="component" value="Unassembled WGS sequence"/>
</dbReference>